<sequence>MSVVGAGTPAVIVVVVVTIVIALPILPRSEGKTRVTATIVVTRTYLTSLPLFPRVPARLPSTAVLNLTLLVSPGKREIRNLEGRVEPPVEVAEKVMSVELVVVARYKIMEDRWDYVVEDGDDDDDHESHSEGAVAPDCSRKGPKAKWRESVVVLETVMAIWV</sequence>
<dbReference type="AlphaFoldDB" id="A0A4S8LSU8"/>
<evidence type="ECO:0000313" key="3">
    <source>
        <dbReference type="EMBL" id="THU92562.1"/>
    </source>
</evidence>
<dbReference type="EMBL" id="ML179275">
    <property type="protein sequence ID" value="THU92562.1"/>
    <property type="molecule type" value="Genomic_DNA"/>
</dbReference>
<evidence type="ECO:0000313" key="4">
    <source>
        <dbReference type="Proteomes" id="UP000297245"/>
    </source>
</evidence>
<dbReference type="Proteomes" id="UP000297245">
    <property type="component" value="Unassembled WGS sequence"/>
</dbReference>
<evidence type="ECO:0000256" key="1">
    <source>
        <dbReference type="SAM" id="MobiDB-lite"/>
    </source>
</evidence>
<accession>A0A4S8LSU8</accession>
<reference evidence="3 4" key="1">
    <citation type="journal article" date="2019" name="Nat. Ecol. Evol.">
        <title>Megaphylogeny resolves global patterns of mushroom evolution.</title>
        <authorList>
            <person name="Varga T."/>
            <person name="Krizsan K."/>
            <person name="Foldi C."/>
            <person name="Dima B."/>
            <person name="Sanchez-Garcia M."/>
            <person name="Sanchez-Ramirez S."/>
            <person name="Szollosi G.J."/>
            <person name="Szarkandi J.G."/>
            <person name="Papp V."/>
            <person name="Albert L."/>
            <person name="Andreopoulos W."/>
            <person name="Angelini C."/>
            <person name="Antonin V."/>
            <person name="Barry K.W."/>
            <person name="Bougher N.L."/>
            <person name="Buchanan P."/>
            <person name="Buyck B."/>
            <person name="Bense V."/>
            <person name="Catcheside P."/>
            <person name="Chovatia M."/>
            <person name="Cooper J."/>
            <person name="Damon W."/>
            <person name="Desjardin D."/>
            <person name="Finy P."/>
            <person name="Geml J."/>
            <person name="Haridas S."/>
            <person name="Hughes K."/>
            <person name="Justo A."/>
            <person name="Karasinski D."/>
            <person name="Kautmanova I."/>
            <person name="Kiss B."/>
            <person name="Kocsube S."/>
            <person name="Kotiranta H."/>
            <person name="LaButti K.M."/>
            <person name="Lechner B.E."/>
            <person name="Liimatainen K."/>
            <person name="Lipzen A."/>
            <person name="Lukacs Z."/>
            <person name="Mihaltcheva S."/>
            <person name="Morgado L.N."/>
            <person name="Niskanen T."/>
            <person name="Noordeloos M.E."/>
            <person name="Ohm R.A."/>
            <person name="Ortiz-Santana B."/>
            <person name="Ovrebo C."/>
            <person name="Racz N."/>
            <person name="Riley R."/>
            <person name="Savchenko A."/>
            <person name="Shiryaev A."/>
            <person name="Soop K."/>
            <person name="Spirin V."/>
            <person name="Szebenyi C."/>
            <person name="Tomsovsky M."/>
            <person name="Tulloss R.E."/>
            <person name="Uehling J."/>
            <person name="Grigoriev I.V."/>
            <person name="Vagvolgyi C."/>
            <person name="Papp T."/>
            <person name="Martin F.M."/>
            <person name="Miettinen O."/>
            <person name="Hibbett D.S."/>
            <person name="Nagy L.G."/>
        </authorList>
    </citation>
    <scope>NUCLEOTIDE SEQUENCE [LARGE SCALE GENOMIC DNA]</scope>
    <source>
        <strain evidence="3 4">CBS 962.96</strain>
    </source>
</reference>
<keyword evidence="2" id="KW-0812">Transmembrane</keyword>
<feature type="region of interest" description="Disordered" evidence="1">
    <location>
        <begin position="119"/>
        <end position="142"/>
    </location>
</feature>
<keyword evidence="4" id="KW-1185">Reference proteome</keyword>
<keyword evidence="2" id="KW-0472">Membrane</keyword>
<gene>
    <name evidence="3" type="ORF">K435DRAFT_862363</name>
</gene>
<organism evidence="3 4">
    <name type="scientific">Dendrothele bispora (strain CBS 962.96)</name>
    <dbReference type="NCBI Taxonomy" id="1314807"/>
    <lineage>
        <taxon>Eukaryota</taxon>
        <taxon>Fungi</taxon>
        <taxon>Dikarya</taxon>
        <taxon>Basidiomycota</taxon>
        <taxon>Agaricomycotina</taxon>
        <taxon>Agaricomycetes</taxon>
        <taxon>Agaricomycetidae</taxon>
        <taxon>Agaricales</taxon>
        <taxon>Agaricales incertae sedis</taxon>
        <taxon>Dendrothele</taxon>
    </lineage>
</organism>
<proteinExistence type="predicted"/>
<feature type="transmembrane region" description="Helical" evidence="2">
    <location>
        <begin position="6"/>
        <end position="26"/>
    </location>
</feature>
<protein>
    <submittedName>
        <fullName evidence="3">Uncharacterized protein</fullName>
    </submittedName>
</protein>
<evidence type="ECO:0000256" key="2">
    <source>
        <dbReference type="SAM" id="Phobius"/>
    </source>
</evidence>
<keyword evidence="2" id="KW-1133">Transmembrane helix</keyword>
<name>A0A4S8LSU8_DENBC</name>